<evidence type="ECO:0000256" key="1">
    <source>
        <dbReference type="SAM" id="Phobius"/>
    </source>
</evidence>
<keyword evidence="3" id="KW-1185">Reference proteome</keyword>
<dbReference type="eggNOG" id="ENOG50333RX">
    <property type="taxonomic scope" value="Bacteria"/>
</dbReference>
<dbReference type="STRING" id="375451.RD1_1575"/>
<dbReference type="Proteomes" id="UP000007029">
    <property type="component" value="Chromosome"/>
</dbReference>
<gene>
    <name evidence="2" type="ordered locus">RD1_1575</name>
</gene>
<reference evidence="2 3" key="1">
    <citation type="journal article" date="2007" name="J. Bacteriol.">
        <title>The complete genome sequence of Roseobacter denitrificans reveals a mixotrophic rather than photosynthetic metabolism.</title>
        <authorList>
            <person name="Swingley W.D."/>
            <person name="Sadekar S."/>
            <person name="Mastrian S.D."/>
            <person name="Matthies H.J."/>
            <person name="Hao J."/>
            <person name="Ramos H."/>
            <person name="Acharya C.R."/>
            <person name="Conrad A.L."/>
            <person name="Taylor H.L."/>
            <person name="Dejesa L.C."/>
            <person name="Shah M.K."/>
            <person name="O'huallachain M.E."/>
            <person name="Lince M.T."/>
            <person name="Blankenship R.E."/>
            <person name="Beatty J.T."/>
            <person name="Touchman J.W."/>
        </authorList>
    </citation>
    <scope>NUCLEOTIDE SEQUENCE [LARGE SCALE GENOMIC DNA]</scope>
    <source>
        <strain evidence="3">ATCC 33942 / OCh 114</strain>
    </source>
</reference>
<keyword evidence="1" id="KW-0812">Transmembrane</keyword>
<feature type="transmembrane region" description="Helical" evidence="1">
    <location>
        <begin position="47"/>
        <end position="64"/>
    </location>
</feature>
<dbReference type="KEGG" id="rde:RD1_1575"/>
<dbReference type="RefSeq" id="WP_011567823.1">
    <property type="nucleotide sequence ID" value="NC_008209.1"/>
</dbReference>
<dbReference type="HOGENOM" id="CLU_189979_0_0_5"/>
<dbReference type="EMBL" id="CP000362">
    <property type="protein sequence ID" value="ABG31203.1"/>
    <property type="molecule type" value="Genomic_DNA"/>
</dbReference>
<accession>Q169Z0</accession>
<keyword evidence="1" id="KW-1133">Transmembrane helix</keyword>
<evidence type="ECO:0000313" key="3">
    <source>
        <dbReference type="Proteomes" id="UP000007029"/>
    </source>
</evidence>
<protein>
    <recommendedName>
        <fullName evidence="4">NnrT protein</fullName>
    </recommendedName>
</protein>
<name>Q169Z0_ROSDO</name>
<dbReference type="AlphaFoldDB" id="Q169Z0"/>
<evidence type="ECO:0008006" key="4">
    <source>
        <dbReference type="Google" id="ProtNLM"/>
    </source>
</evidence>
<keyword evidence="1" id="KW-0472">Membrane</keyword>
<evidence type="ECO:0000313" key="2">
    <source>
        <dbReference type="EMBL" id="ABG31203.1"/>
    </source>
</evidence>
<feature type="transmembrane region" description="Helical" evidence="1">
    <location>
        <begin position="12"/>
        <end position="35"/>
    </location>
</feature>
<organism evidence="2 3">
    <name type="scientific">Roseobacter denitrificans (strain ATCC 33942 / OCh 114)</name>
    <name type="common">Erythrobacter sp. (strain OCh 114)</name>
    <name type="synonym">Roseobacter denitrificans</name>
    <dbReference type="NCBI Taxonomy" id="375451"/>
    <lineage>
        <taxon>Bacteria</taxon>
        <taxon>Pseudomonadati</taxon>
        <taxon>Pseudomonadota</taxon>
        <taxon>Alphaproteobacteria</taxon>
        <taxon>Rhodobacterales</taxon>
        <taxon>Roseobacteraceae</taxon>
        <taxon>Roseobacter</taxon>
    </lineage>
</organism>
<proteinExistence type="predicted"/>
<sequence length="78" mass="8451">MSDDRPWPVWKLALLMYPFASGAVAINLFMLSLMAPVVGLDTLNPLTALKLSVVLGVPAAWAAGRWARHLMDEADEGT</sequence>